<feature type="region of interest" description="Disordered" evidence="1">
    <location>
        <begin position="192"/>
        <end position="228"/>
    </location>
</feature>
<accession>A0A517VPP5</accession>
<keyword evidence="2" id="KW-0812">Transmembrane</keyword>
<keyword evidence="2" id="KW-1133">Transmembrane helix</keyword>
<dbReference type="InterPro" id="IPR025640">
    <property type="entry name" value="GYF_2"/>
</dbReference>
<feature type="compositionally biased region" description="Basic and acidic residues" evidence="1">
    <location>
        <begin position="308"/>
        <end position="323"/>
    </location>
</feature>
<evidence type="ECO:0000259" key="3">
    <source>
        <dbReference type="Pfam" id="PF14237"/>
    </source>
</evidence>
<evidence type="ECO:0000313" key="5">
    <source>
        <dbReference type="Proteomes" id="UP000318704"/>
    </source>
</evidence>
<dbReference type="KEGG" id="gaw:V144x_03330"/>
<protein>
    <recommendedName>
        <fullName evidence="3">GYF domain-containing protein</fullName>
    </recommendedName>
</protein>
<proteinExistence type="predicted"/>
<dbReference type="Proteomes" id="UP000318704">
    <property type="component" value="Chromosome"/>
</dbReference>
<feature type="domain" description="GYF" evidence="3">
    <location>
        <begin position="6"/>
        <end position="55"/>
    </location>
</feature>
<sequence length="497" mass="55146">MALDSWYYKQSDETCGPISFEELFAMAHQGKLKPQMEIKNGESGNWFPAQEIGGLFEEDSDNSSSPIDEMPSLDEFSIVDSSYGVKEVEDLPSLDGFSIIEEEDKLSSELESQLPRFATLEAVRSKHQNIQWFCRVLNQELGPMSADDLTQLLLDGELAPNDDVKSSEEPEWIPARTVVFLSSAGNNVDVLDSEDAESESTVEASTDTTSEEQVAEIPSESTAANEPAKPPILKVRSRQKWFCKLGGMGYGPIEAHKIKLWAEQARIESTDLLKLGRKGEWFEAWQIEALQLKKPADPETADEAATIEESKEQESKLVAEPVKDVAVTPAPPKVPTSTSPATPPAPVRPKPQIKVARSNPLEALGPLMKPEILGGAAAVIVLVAIFYFVPLGSLFGPGGHAELEKFQGVYKEFLALQQKNASESEYNSFKNKTKTELTPIIEELETSASSDRPHLQHLLWAGRDYLYPMIDNANKEENRAQEKFEKHLKESERILNK</sequence>
<reference evidence="4 5" key="1">
    <citation type="submission" date="2019-03" db="EMBL/GenBank/DDBJ databases">
        <title>Deep-cultivation of Planctomycetes and their phenomic and genomic characterization uncovers novel biology.</title>
        <authorList>
            <person name="Wiegand S."/>
            <person name="Jogler M."/>
            <person name="Boedeker C."/>
            <person name="Pinto D."/>
            <person name="Vollmers J."/>
            <person name="Rivas-Marin E."/>
            <person name="Kohn T."/>
            <person name="Peeters S.H."/>
            <person name="Heuer A."/>
            <person name="Rast P."/>
            <person name="Oberbeckmann S."/>
            <person name="Bunk B."/>
            <person name="Jeske O."/>
            <person name="Meyerdierks A."/>
            <person name="Storesund J.E."/>
            <person name="Kallscheuer N."/>
            <person name="Luecker S."/>
            <person name="Lage O.M."/>
            <person name="Pohl T."/>
            <person name="Merkel B.J."/>
            <person name="Hornburger P."/>
            <person name="Mueller R.-W."/>
            <person name="Bruemmer F."/>
            <person name="Labrenz M."/>
            <person name="Spormann A.M."/>
            <person name="Op den Camp H."/>
            <person name="Overmann J."/>
            <person name="Amann R."/>
            <person name="Jetten M.S.M."/>
            <person name="Mascher T."/>
            <person name="Medema M.H."/>
            <person name="Devos D.P."/>
            <person name="Kaster A.-K."/>
            <person name="Ovreas L."/>
            <person name="Rohde M."/>
            <person name="Galperin M.Y."/>
            <person name="Jogler C."/>
        </authorList>
    </citation>
    <scope>NUCLEOTIDE SEQUENCE [LARGE SCALE GENOMIC DNA]</scope>
    <source>
        <strain evidence="4 5">V144</strain>
    </source>
</reference>
<dbReference type="Pfam" id="PF14237">
    <property type="entry name" value="GYF_2"/>
    <property type="match status" value="2"/>
</dbReference>
<feature type="domain" description="GYF" evidence="3">
    <location>
        <begin position="132"/>
        <end position="178"/>
    </location>
</feature>
<feature type="transmembrane region" description="Helical" evidence="2">
    <location>
        <begin position="372"/>
        <end position="395"/>
    </location>
</feature>
<dbReference type="AlphaFoldDB" id="A0A517VPP5"/>
<gene>
    <name evidence="4" type="ORF">V144x_03330</name>
</gene>
<evidence type="ECO:0000256" key="2">
    <source>
        <dbReference type="SAM" id="Phobius"/>
    </source>
</evidence>
<dbReference type="EMBL" id="CP037920">
    <property type="protein sequence ID" value="QDT94900.1"/>
    <property type="molecule type" value="Genomic_DNA"/>
</dbReference>
<feature type="region of interest" description="Disordered" evidence="1">
    <location>
        <begin position="294"/>
        <end position="353"/>
    </location>
</feature>
<keyword evidence="2" id="KW-0472">Membrane</keyword>
<evidence type="ECO:0000256" key="1">
    <source>
        <dbReference type="SAM" id="MobiDB-lite"/>
    </source>
</evidence>
<organism evidence="4 5">
    <name type="scientific">Gimesia aquarii</name>
    <dbReference type="NCBI Taxonomy" id="2527964"/>
    <lineage>
        <taxon>Bacteria</taxon>
        <taxon>Pseudomonadati</taxon>
        <taxon>Planctomycetota</taxon>
        <taxon>Planctomycetia</taxon>
        <taxon>Planctomycetales</taxon>
        <taxon>Planctomycetaceae</taxon>
        <taxon>Gimesia</taxon>
    </lineage>
</organism>
<dbReference type="RefSeq" id="WP_144980388.1">
    <property type="nucleotide sequence ID" value="NZ_CP037920.1"/>
</dbReference>
<name>A0A517VPP5_9PLAN</name>
<evidence type="ECO:0000313" key="4">
    <source>
        <dbReference type="EMBL" id="QDT94900.1"/>
    </source>
</evidence>